<protein>
    <submittedName>
        <fullName evidence="7">Extracellular solute-binding protein</fullName>
    </submittedName>
</protein>
<keyword evidence="8" id="KW-1185">Reference proteome</keyword>
<evidence type="ECO:0000313" key="8">
    <source>
        <dbReference type="Proteomes" id="UP000621560"/>
    </source>
</evidence>
<evidence type="ECO:0000256" key="1">
    <source>
        <dbReference type="ARBA" id="ARBA00022475"/>
    </source>
</evidence>
<dbReference type="EMBL" id="JACXIZ010000020">
    <property type="protein sequence ID" value="MBD2845962.1"/>
    <property type="molecule type" value="Genomic_DNA"/>
</dbReference>
<evidence type="ECO:0000256" key="4">
    <source>
        <dbReference type="ARBA" id="ARBA00023139"/>
    </source>
</evidence>
<gene>
    <name evidence="7" type="ORF">IDH44_12225</name>
</gene>
<keyword evidence="4" id="KW-0564">Palmitate</keyword>
<evidence type="ECO:0000256" key="5">
    <source>
        <dbReference type="ARBA" id="ARBA00023288"/>
    </source>
</evidence>
<sequence length="559" mass="61350">MKKWTRMSILLLAAMLVLAACSGNNGGSAETEAGEGNGSASGSVVLTEPGAFPIVEEPVELTVLIAGDSNVEDFQTNAFTKWYEEQTNVKVNFEVAPVGGSAETLNLRLASGDLPDIFLGMGVSRAQEMIYGPQGVFQPLNDLIEEHGYYMKQAFEEQPKYYDALVTPDGNIYSLPEINECYHCSMPFKLWMYEPFLEAIGMTMPQSTEEFYTVLKAFKEDDPNGNGKADEIPLAGAIRPGASKAVELQVEMFLMNAFVYTPSTRMYLEDGSVTTSFTQSGWKEGLKYLNRLYADGLIAGESFTQDEQQLRQLGEHAEAPILGAFPGIYVGNGAEIGGASGRWLDYTTVPPLEGPDGVRYAVSNPYQFTSGKAVITTAAEHPEVALRWLDGFFDEDIMNRAQMGIPGEDFKEAGEGAASIDGGVARFESITPYGGITNNHWYQKAPAYNSSAARLSWSAGDSPEVNLEVILYNETHDNYAPYQAPLAMAIPNLYFTEEQSTELADLEKTIKDYVDQSLARFIIGEMDVDAEWDSYLANLSSMGLERMIAIYQEAYDAVN</sequence>
<dbReference type="SUPFAM" id="SSF53850">
    <property type="entry name" value="Periplasmic binding protein-like II"/>
    <property type="match status" value="1"/>
</dbReference>
<comment type="caution">
    <text evidence="7">The sequence shown here is derived from an EMBL/GenBank/DDBJ whole genome shotgun (WGS) entry which is preliminary data.</text>
</comment>
<proteinExistence type="predicted"/>
<feature type="chain" id="PRO_5038735476" evidence="6">
    <location>
        <begin position="20"/>
        <end position="559"/>
    </location>
</feature>
<dbReference type="PANTHER" id="PTHR43649:SF33">
    <property type="entry name" value="POLYGALACTURONAN_RHAMNOGALACTURONAN-BINDING PROTEIN YTCQ"/>
    <property type="match status" value="1"/>
</dbReference>
<keyword evidence="5" id="KW-0449">Lipoprotein</keyword>
<evidence type="ECO:0000313" key="7">
    <source>
        <dbReference type="EMBL" id="MBD2845962.1"/>
    </source>
</evidence>
<dbReference type="PROSITE" id="PS51257">
    <property type="entry name" value="PROKAR_LIPOPROTEIN"/>
    <property type="match status" value="1"/>
</dbReference>
<dbReference type="RefSeq" id="WP_190918031.1">
    <property type="nucleotide sequence ID" value="NZ_JACXIZ010000020.1"/>
</dbReference>
<feature type="signal peptide" evidence="6">
    <location>
        <begin position="1"/>
        <end position="19"/>
    </location>
</feature>
<dbReference type="InterPro" id="IPR050490">
    <property type="entry name" value="Bact_solute-bd_prot1"/>
</dbReference>
<dbReference type="Gene3D" id="3.40.190.10">
    <property type="entry name" value="Periplasmic binding protein-like II"/>
    <property type="match status" value="2"/>
</dbReference>
<dbReference type="Pfam" id="PF01547">
    <property type="entry name" value="SBP_bac_1"/>
    <property type="match status" value="1"/>
</dbReference>
<organism evidence="7 8">
    <name type="scientific">Paenibacillus sabuli</name>
    <dbReference type="NCBI Taxonomy" id="2772509"/>
    <lineage>
        <taxon>Bacteria</taxon>
        <taxon>Bacillati</taxon>
        <taxon>Bacillota</taxon>
        <taxon>Bacilli</taxon>
        <taxon>Bacillales</taxon>
        <taxon>Paenibacillaceae</taxon>
        <taxon>Paenibacillus</taxon>
    </lineage>
</organism>
<keyword evidence="2 6" id="KW-0732">Signal</keyword>
<dbReference type="Proteomes" id="UP000621560">
    <property type="component" value="Unassembled WGS sequence"/>
</dbReference>
<name>A0A927BTF6_9BACL</name>
<reference evidence="7" key="1">
    <citation type="submission" date="2020-09" db="EMBL/GenBank/DDBJ databases">
        <title>A novel bacterium of genus Paenibacillus, isolated from South China Sea.</title>
        <authorList>
            <person name="Huang H."/>
            <person name="Mo K."/>
            <person name="Hu Y."/>
        </authorList>
    </citation>
    <scope>NUCLEOTIDE SEQUENCE</scope>
    <source>
        <strain evidence="7">IB182496</strain>
    </source>
</reference>
<dbReference type="PANTHER" id="PTHR43649">
    <property type="entry name" value="ARABINOSE-BINDING PROTEIN-RELATED"/>
    <property type="match status" value="1"/>
</dbReference>
<evidence type="ECO:0000256" key="2">
    <source>
        <dbReference type="ARBA" id="ARBA00022729"/>
    </source>
</evidence>
<keyword evidence="1" id="KW-1003">Cell membrane</keyword>
<keyword evidence="3" id="KW-0472">Membrane</keyword>
<accession>A0A927BTF6</accession>
<evidence type="ECO:0000256" key="3">
    <source>
        <dbReference type="ARBA" id="ARBA00023136"/>
    </source>
</evidence>
<dbReference type="AlphaFoldDB" id="A0A927BTF6"/>
<evidence type="ECO:0000256" key="6">
    <source>
        <dbReference type="SAM" id="SignalP"/>
    </source>
</evidence>
<dbReference type="InterPro" id="IPR006059">
    <property type="entry name" value="SBP"/>
</dbReference>